<keyword evidence="3" id="KW-1185">Reference proteome</keyword>
<dbReference type="AlphaFoldDB" id="A0AAD9L6W7"/>
<reference evidence="2" key="1">
    <citation type="submission" date="2023-02" db="EMBL/GenBank/DDBJ databases">
        <title>Identification and recombinant expression of a fungal hydrolase from Papiliotrema laurentii that hydrolyzes apple cutin and clears colloidal polyester polyurethane.</title>
        <authorList>
            <consortium name="DOE Joint Genome Institute"/>
            <person name="Roman V.A."/>
            <person name="Bojanowski C."/>
            <person name="Crable B.R."/>
            <person name="Wagner D.N."/>
            <person name="Hung C.S."/>
            <person name="Nadeau L.J."/>
            <person name="Schratz L."/>
            <person name="Haridas S."/>
            <person name="Pangilinan J."/>
            <person name="Lipzen A."/>
            <person name="Na H."/>
            <person name="Yan M."/>
            <person name="Ng V."/>
            <person name="Grigoriev I.V."/>
            <person name="Spatafora J.W."/>
            <person name="Barlow D."/>
            <person name="Biffinger J."/>
            <person name="Kelley-Loughnane N."/>
            <person name="Varaljay V.A."/>
            <person name="Crookes-Goodson W.J."/>
        </authorList>
    </citation>
    <scope>NUCLEOTIDE SEQUENCE</scope>
    <source>
        <strain evidence="2">5307AH</strain>
    </source>
</reference>
<evidence type="ECO:0000313" key="3">
    <source>
        <dbReference type="Proteomes" id="UP001182556"/>
    </source>
</evidence>
<dbReference type="Proteomes" id="UP001182556">
    <property type="component" value="Unassembled WGS sequence"/>
</dbReference>
<organism evidence="2 3">
    <name type="scientific">Papiliotrema laurentii</name>
    <name type="common">Cryptococcus laurentii</name>
    <dbReference type="NCBI Taxonomy" id="5418"/>
    <lineage>
        <taxon>Eukaryota</taxon>
        <taxon>Fungi</taxon>
        <taxon>Dikarya</taxon>
        <taxon>Basidiomycota</taxon>
        <taxon>Agaricomycotina</taxon>
        <taxon>Tremellomycetes</taxon>
        <taxon>Tremellales</taxon>
        <taxon>Rhynchogastremaceae</taxon>
        <taxon>Papiliotrema</taxon>
    </lineage>
</organism>
<protein>
    <submittedName>
        <fullName evidence="2">Uncharacterized protein</fullName>
    </submittedName>
</protein>
<feature type="region of interest" description="Disordered" evidence="1">
    <location>
        <begin position="45"/>
        <end position="70"/>
    </location>
</feature>
<gene>
    <name evidence="2" type="ORF">DB88DRAFT_486680</name>
</gene>
<feature type="region of interest" description="Disordered" evidence="1">
    <location>
        <begin position="86"/>
        <end position="109"/>
    </location>
</feature>
<comment type="caution">
    <text evidence="2">The sequence shown here is derived from an EMBL/GenBank/DDBJ whole genome shotgun (WGS) entry which is preliminary data.</text>
</comment>
<dbReference type="EMBL" id="JAODAN010000004">
    <property type="protein sequence ID" value="KAK1924759.1"/>
    <property type="molecule type" value="Genomic_DNA"/>
</dbReference>
<accession>A0AAD9L6W7</accession>
<sequence>MPRSAQTSAAITGAPLPTCATLPPQSQLASPWECSICGDGDLNPTTTGSRPAFPGPAMGSALTPSRSTLPATNPVLAHLIRLLEESRSERDPCTPLPSTHPITSGQPSERSFAFQHGLTLTNGVTDIPSRLESVRDTADRLPQSECGTELRDFLTATQKIRWHEPDHVDQAKSLTAQLAAAVTARRTALDIELKTEDPEGGSMRPFLFNDFRTLQRLEVQLKDLSEAWQMTEHSIPTQYVYDLIKSLSAEIEELDPDRPKYLEPMRKQGDTVRTALKQSDLGSCRVEVKEFMQQAREFYTSVKKVYDPRIAWTQAQPVRQTGIDAGLRILEGVLDRFTQDDDTQ</sequence>
<evidence type="ECO:0000313" key="2">
    <source>
        <dbReference type="EMBL" id="KAK1924759.1"/>
    </source>
</evidence>
<evidence type="ECO:0000256" key="1">
    <source>
        <dbReference type="SAM" id="MobiDB-lite"/>
    </source>
</evidence>
<proteinExistence type="predicted"/>
<name>A0AAD9L6W7_PAPLA</name>
<feature type="compositionally biased region" description="Polar residues" evidence="1">
    <location>
        <begin position="96"/>
        <end position="109"/>
    </location>
</feature>